<dbReference type="GeneID" id="61307867"/>
<dbReference type="SUPFAM" id="SSF55874">
    <property type="entry name" value="ATPase domain of HSP90 chaperone/DNA topoisomerase II/histidine kinase"/>
    <property type="match status" value="1"/>
</dbReference>
<organism evidence="19 20">
    <name type="scientific">Paraburkholderia tropica</name>
    <dbReference type="NCBI Taxonomy" id="92647"/>
    <lineage>
        <taxon>Bacteria</taxon>
        <taxon>Pseudomonadati</taxon>
        <taxon>Pseudomonadota</taxon>
        <taxon>Betaproteobacteria</taxon>
        <taxon>Burkholderiales</taxon>
        <taxon>Burkholderiaceae</taxon>
        <taxon>Paraburkholderia</taxon>
    </lineage>
</organism>
<evidence type="ECO:0000313" key="20">
    <source>
        <dbReference type="Proteomes" id="UP000183529"/>
    </source>
</evidence>
<evidence type="ECO:0000256" key="13">
    <source>
        <dbReference type="ARBA" id="ARBA00023012"/>
    </source>
</evidence>
<dbReference type="Gene3D" id="1.10.287.130">
    <property type="match status" value="1"/>
</dbReference>
<keyword evidence="11" id="KW-0067">ATP-binding</keyword>
<evidence type="ECO:0000256" key="1">
    <source>
        <dbReference type="ARBA" id="ARBA00000085"/>
    </source>
</evidence>
<keyword evidence="4" id="KW-1003">Cell membrane</keyword>
<reference evidence="18 21" key="2">
    <citation type="submission" date="2018-05" db="EMBL/GenBank/DDBJ databases">
        <title>Genomic Encyclopedia of Type Strains, Phase IV (KMG-V): Genome sequencing to study the core and pangenomes of soil and plant-associated prokaryotes.</title>
        <authorList>
            <person name="Whitman W."/>
        </authorList>
    </citation>
    <scope>NUCLEOTIDE SEQUENCE [LARGE SCALE GENOMIC DNA]</scope>
    <source>
        <strain evidence="18 21">SIr-6563</strain>
    </source>
</reference>
<comment type="caution">
    <text evidence="19">The sequence shown here is derived from an EMBL/GenBank/DDBJ whole genome shotgun (WGS) entry which is preliminary data.</text>
</comment>
<gene>
    <name evidence="18" type="ORF">C7400_10532</name>
    <name evidence="19" type="ORF">SAMN05216550_10632</name>
</gene>
<dbReference type="GO" id="GO:0005886">
    <property type="term" value="C:plasma membrane"/>
    <property type="evidence" value="ECO:0007669"/>
    <property type="project" value="UniProtKB-SubCell"/>
</dbReference>
<evidence type="ECO:0000259" key="16">
    <source>
        <dbReference type="PROSITE" id="PS50109"/>
    </source>
</evidence>
<evidence type="ECO:0000256" key="4">
    <source>
        <dbReference type="ARBA" id="ARBA00022475"/>
    </source>
</evidence>
<evidence type="ECO:0000256" key="10">
    <source>
        <dbReference type="ARBA" id="ARBA00022777"/>
    </source>
</evidence>
<dbReference type="SMART" id="SM00388">
    <property type="entry name" value="HisKA"/>
    <property type="match status" value="1"/>
</dbReference>
<evidence type="ECO:0000313" key="21">
    <source>
        <dbReference type="Proteomes" id="UP000247515"/>
    </source>
</evidence>
<name>A0AAQ1JTT6_9BURK</name>
<reference evidence="19 20" key="1">
    <citation type="submission" date="2016-10" db="EMBL/GenBank/DDBJ databases">
        <authorList>
            <person name="Varghese N."/>
            <person name="Submissions S."/>
        </authorList>
    </citation>
    <scope>NUCLEOTIDE SEQUENCE [LARGE SCALE GENOMIC DNA]</scope>
    <source>
        <strain evidence="19 20">LMG 22274</strain>
    </source>
</reference>
<keyword evidence="10 19" id="KW-0418">Kinase</keyword>
<dbReference type="EMBL" id="QJJV01000005">
    <property type="protein sequence ID" value="PXX17970.1"/>
    <property type="molecule type" value="Genomic_DNA"/>
</dbReference>
<comment type="catalytic activity">
    <reaction evidence="1">
        <text>ATP + protein L-histidine = ADP + protein N-phospho-L-histidine.</text>
        <dbReference type="EC" id="2.7.13.3"/>
    </reaction>
</comment>
<dbReference type="SMART" id="SM00387">
    <property type="entry name" value="HATPase_c"/>
    <property type="match status" value="1"/>
</dbReference>
<evidence type="ECO:0000256" key="2">
    <source>
        <dbReference type="ARBA" id="ARBA00004429"/>
    </source>
</evidence>
<evidence type="ECO:0000256" key="12">
    <source>
        <dbReference type="ARBA" id="ARBA00022989"/>
    </source>
</evidence>
<dbReference type="Gene3D" id="3.30.565.10">
    <property type="entry name" value="Histidine kinase-like ATPase, C-terminal domain"/>
    <property type="match status" value="1"/>
</dbReference>
<keyword evidence="6" id="KW-0597">Phosphoprotein</keyword>
<dbReference type="InterPro" id="IPR003594">
    <property type="entry name" value="HATPase_dom"/>
</dbReference>
<evidence type="ECO:0000256" key="3">
    <source>
        <dbReference type="ARBA" id="ARBA00012438"/>
    </source>
</evidence>
<evidence type="ECO:0000256" key="11">
    <source>
        <dbReference type="ARBA" id="ARBA00022840"/>
    </source>
</evidence>
<evidence type="ECO:0000313" key="18">
    <source>
        <dbReference type="EMBL" id="PXX17970.1"/>
    </source>
</evidence>
<dbReference type="EC" id="2.7.13.3" evidence="3"/>
<dbReference type="Pfam" id="PF02518">
    <property type="entry name" value="HATPase_c"/>
    <property type="match status" value="1"/>
</dbReference>
<dbReference type="GO" id="GO:0005524">
    <property type="term" value="F:ATP binding"/>
    <property type="evidence" value="ECO:0007669"/>
    <property type="project" value="UniProtKB-KW"/>
</dbReference>
<feature type="domain" description="Histidine kinase" evidence="16">
    <location>
        <begin position="253"/>
        <end position="455"/>
    </location>
</feature>
<dbReference type="Proteomes" id="UP000183529">
    <property type="component" value="Unassembled WGS sequence"/>
</dbReference>
<feature type="domain" description="HAMP" evidence="17">
    <location>
        <begin position="193"/>
        <end position="245"/>
    </location>
</feature>
<keyword evidence="8 15" id="KW-0812">Transmembrane</keyword>
<dbReference type="InterPro" id="IPR005467">
    <property type="entry name" value="His_kinase_dom"/>
</dbReference>
<keyword evidence="13" id="KW-0902">Two-component regulatory system</keyword>
<dbReference type="InterPro" id="IPR003660">
    <property type="entry name" value="HAMP_dom"/>
</dbReference>
<dbReference type="Proteomes" id="UP000247515">
    <property type="component" value="Unassembled WGS sequence"/>
</dbReference>
<dbReference type="PRINTS" id="PR00344">
    <property type="entry name" value="BCTRLSENSOR"/>
</dbReference>
<keyword evidence="9" id="KW-0547">Nucleotide-binding</keyword>
<accession>A0AAQ1JTT6</accession>
<dbReference type="PANTHER" id="PTHR44936:SF5">
    <property type="entry name" value="SENSOR HISTIDINE KINASE ENVZ"/>
    <property type="match status" value="1"/>
</dbReference>
<dbReference type="InterPro" id="IPR036890">
    <property type="entry name" value="HATPase_C_sf"/>
</dbReference>
<dbReference type="PROSITE" id="PS50885">
    <property type="entry name" value="HAMP"/>
    <property type="match status" value="1"/>
</dbReference>
<protein>
    <recommendedName>
        <fullName evidence="3">histidine kinase</fullName>
        <ecNumber evidence="3">2.7.13.3</ecNumber>
    </recommendedName>
</protein>
<dbReference type="InterPro" id="IPR003661">
    <property type="entry name" value="HisK_dim/P_dom"/>
</dbReference>
<proteinExistence type="predicted"/>
<dbReference type="InterPro" id="IPR050980">
    <property type="entry name" value="2C_sensor_his_kinase"/>
</dbReference>
<dbReference type="Pfam" id="PF00672">
    <property type="entry name" value="HAMP"/>
    <property type="match status" value="1"/>
</dbReference>
<feature type="transmembrane region" description="Helical" evidence="15">
    <location>
        <begin position="172"/>
        <end position="192"/>
    </location>
</feature>
<dbReference type="SMART" id="SM00304">
    <property type="entry name" value="HAMP"/>
    <property type="match status" value="1"/>
</dbReference>
<evidence type="ECO:0000256" key="15">
    <source>
        <dbReference type="SAM" id="Phobius"/>
    </source>
</evidence>
<keyword evidence="7" id="KW-0808">Transferase</keyword>
<feature type="transmembrane region" description="Helical" evidence="15">
    <location>
        <begin position="28"/>
        <end position="52"/>
    </location>
</feature>
<evidence type="ECO:0000313" key="19">
    <source>
        <dbReference type="EMBL" id="SEJ57287.1"/>
    </source>
</evidence>
<keyword evidence="21" id="KW-1185">Reference proteome</keyword>
<dbReference type="RefSeq" id="WP_080180269.1">
    <property type="nucleotide sequence ID" value="NZ_CADFGN010000006.1"/>
</dbReference>
<dbReference type="AlphaFoldDB" id="A0AAQ1JTT6"/>
<dbReference type="GO" id="GO:0000155">
    <property type="term" value="F:phosphorelay sensor kinase activity"/>
    <property type="evidence" value="ECO:0007669"/>
    <property type="project" value="InterPro"/>
</dbReference>
<evidence type="ECO:0000256" key="8">
    <source>
        <dbReference type="ARBA" id="ARBA00022692"/>
    </source>
</evidence>
<keyword evidence="5" id="KW-0997">Cell inner membrane</keyword>
<evidence type="ECO:0000256" key="6">
    <source>
        <dbReference type="ARBA" id="ARBA00022553"/>
    </source>
</evidence>
<comment type="subcellular location">
    <subcellularLocation>
        <location evidence="2">Cell inner membrane</location>
        <topology evidence="2">Multi-pass membrane protein</topology>
    </subcellularLocation>
</comment>
<evidence type="ECO:0000256" key="5">
    <source>
        <dbReference type="ARBA" id="ARBA00022519"/>
    </source>
</evidence>
<dbReference type="SUPFAM" id="SSF47384">
    <property type="entry name" value="Homodimeric domain of signal transducing histidine kinase"/>
    <property type="match status" value="1"/>
</dbReference>
<dbReference type="CDD" id="cd00082">
    <property type="entry name" value="HisKA"/>
    <property type="match status" value="1"/>
</dbReference>
<keyword evidence="12 15" id="KW-1133">Transmembrane helix</keyword>
<dbReference type="InterPro" id="IPR004358">
    <property type="entry name" value="Sig_transdc_His_kin-like_C"/>
</dbReference>
<dbReference type="PROSITE" id="PS50109">
    <property type="entry name" value="HIS_KIN"/>
    <property type="match status" value="1"/>
</dbReference>
<dbReference type="EMBL" id="FNZM01000006">
    <property type="protein sequence ID" value="SEJ57287.1"/>
    <property type="molecule type" value="Genomic_DNA"/>
</dbReference>
<sequence>MSTATHDAAGAAPPAARGGGPLHWPRSLFARLALILCVGLVLAQTLSVWLTLTERDETTANMMMDYVEREVASSVALLDNLPPSERAAWLPRLARRSYTFMLDPGVPGVAPDATLSRRYESAIERGIGKHYALTVNAIPGDDEHLQVHLRLSDGSPLTIDVRPQTALPLSRWLPLVLIVQLVLLAFCCWLAVRVATRPLAALARAADGLGPDLKAEHLDESGPSEVARAARAFNAMQARIAGYMAERMQILASISHDLQTPITRMRLRVDTMDDDEQGTRLRQDLQEMEQLVKEGVAYARTLHGASEVPVRLDLDALLDSLVCDYVDAGSDVVYDTRTAVAVVTRAKALKRIVGNFVDNALKFAGAAEIALSAGPGGDDVTIAVLDRGPGIPEESLEKVFEPFYRLETSRNRGTGGTGLGLAIARQLASAMGAQLTLHNRAGGGLEARLVLRKNGVAQAGR</sequence>
<evidence type="ECO:0000256" key="14">
    <source>
        <dbReference type="ARBA" id="ARBA00023136"/>
    </source>
</evidence>
<keyword evidence="14 15" id="KW-0472">Membrane</keyword>
<dbReference type="InterPro" id="IPR036097">
    <property type="entry name" value="HisK_dim/P_sf"/>
</dbReference>
<evidence type="ECO:0000256" key="7">
    <source>
        <dbReference type="ARBA" id="ARBA00022679"/>
    </source>
</evidence>
<evidence type="ECO:0000256" key="9">
    <source>
        <dbReference type="ARBA" id="ARBA00022741"/>
    </source>
</evidence>
<evidence type="ECO:0000259" key="17">
    <source>
        <dbReference type="PROSITE" id="PS50885"/>
    </source>
</evidence>
<dbReference type="PANTHER" id="PTHR44936">
    <property type="entry name" value="SENSOR PROTEIN CREC"/>
    <property type="match status" value="1"/>
</dbReference>